<sequence length="300" mass="33119">MPEYREISKEELQHFLEQHKLWLESDEKSGECADLRGANLHGVDLHGAILKGADLQEAGLQGAYLQDVNLQEANLFGADLQEANLQSANLQRANLQRANLREAGLQGARLWGTHLYEANLTGANMVSASLMATVFINSVLNHALLVGAQGLATPQFQGATLEGASIDAHSFSKLPPDIQEAWADKVHFVDLSIKSQADKIIREIEFPPEYHQAGLSILNYFGTVLRKKYPEDQVSVQIRQDGLKVTMTVETQDGQKEKYEELLEEYGLVITGKMLPEKFSDNPPGGHGPKKSTQHGHDSN</sequence>
<dbReference type="PANTHER" id="PTHR14136">
    <property type="entry name" value="BTB_POZ DOMAIN-CONTAINING PROTEIN KCTD9"/>
    <property type="match status" value="1"/>
</dbReference>
<reference evidence="2 3" key="1">
    <citation type="journal article" date="2012" name="Environ. Microbiol.">
        <title>The genome sequence of Desulfatibacillum alkenivorans AK-01: a blueprint for anaerobic alkane oxidation.</title>
        <authorList>
            <person name="Callaghan A.V."/>
            <person name="Morris B.E."/>
            <person name="Pereira I.A."/>
            <person name="McInerney M.J."/>
            <person name="Austin R.N."/>
            <person name="Groves J.T."/>
            <person name="Kukor J.J."/>
            <person name="Suflita J.M."/>
            <person name="Young L.Y."/>
            <person name="Zylstra G.J."/>
            <person name="Wawrik B."/>
        </authorList>
    </citation>
    <scope>NUCLEOTIDE SEQUENCE [LARGE SCALE GENOMIC DNA]</scope>
    <source>
        <strain evidence="2 3">AK-01</strain>
    </source>
</reference>
<feature type="region of interest" description="Disordered" evidence="1">
    <location>
        <begin position="276"/>
        <end position="300"/>
    </location>
</feature>
<dbReference type="eggNOG" id="COG1357">
    <property type="taxonomic scope" value="Bacteria"/>
</dbReference>
<dbReference type="RefSeq" id="WP_015949654.1">
    <property type="nucleotide sequence ID" value="NC_011768.1"/>
</dbReference>
<evidence type="ECO:0000256" key="1">
    <source>
        <dbReference type="SAM" id="MobiDB-lite"/>
    </source>
</evidence>
<dbReference type="EMBL" id="CP001322">
    <property type="protein sequence ID" value="ACL06617.1"/>
    <property type="molecule type" value="Genomic_DNA"/>
</dbReference>
<name>B8FDI6_DESAL</name>
<protein>
    <submittedName>
        <fullName evidence="2">Pentapeptide repeat protein</fullName>
    </submittedName>
</protein>
<dbReference type="PANTHER" id="PTHR14136:SF17">
    <property type="entry name" value="BTB_POZ DOMAIN-CONTAINING PROTEIN KCTD9"/>
    <property type="match status" value="1"/>
</dbReference>
<dbReference type="SUPFAM" id="SSF141571">
    <property type="entry name" value="Pentapeptide repeat-like"/>
    <property type="match status" value="1"/>
</dbReference>
<dbReference type="InterPro" id="IPR051082">
    <property type="entry name" value="Pentapeptide-BTB/POZ_domain"/>
</dbReference>
<dbReference type="InterPro" id="IPR001646">
    <property type="entry name" value="5peptide_repeat"/>
</dbReference>
<accession>B8FDI6</accession>
<evidence type="ECO:0000313" key="2">
    <source>
        <dbReference type="EMBL" id="ACL06617.1"/>
    </source>
</evidence>
<evidence type="ECO:0000313" key="3">
    <source>
        <dbReference type="Proteomes" id="UP000000739"/>
    </source>
</evidence>
<dbReference type="HOGENOM" id="CLU_926604_0_0_7"/>
<dbReference type="KEGG" id="dal:Dalk_4945"/>
<dbReference type="Gene3D" id="2.160.20.80">
    <property type="entry name" value="E3 ubiquitin-protein ligase SopA"/>
    <property type="match status" value="1"/>
</dbReference>
<dbReference type="Proteomes" id="UP000000739">
    <property type="component" value="Chromosome"/>
</dbReference>
<gene>
    <name evidence="2" type="ordered locus">Dalk_4945</name>
</gene>
<dbReference type="Pfam" id="PF00805">
    <property type="entry name" value="Pentapeptide"/>
    <property type="match status" value="2"/>
</dbReference>
<organism evidence="2 3">
    <name type="scientific">Desulfatibacillum aliphaticivorans</name>
    <dbReference type="NCBI Taxonomy" id="218208"/>
    <lineage>
        <taxon>Bacteria</taxon>
        <taxon>Pseudomonadati</taxon>
        <taxon>Thermodesulfobacteriota</taxon>
        <taxon>Desulfobacteria</taxon>
        <taxon>Desulfobacterales</taxon>
        <taxon>Desulfatibacillaceae</taxon>
        <taxon>Desulfatibacillum</taxon>
    </lineage>
</organism>
<proteinExistence type="predicted"/>
<keyword evidence="3" id="KW-1185">Reference proteome</keyword>
<dbReference type="AlphaFoldDB" id="B8FDI6"/>